<protein>
    <recommendedName>
        <fullName evidence="4">Rab-GAP TBC domain-containing protein</fullName>
    </recommendedName>
</protein>
<dbReference type="SUPFAM" id="SSF50729">
    <property type="entry name" value="PH domain-like"/>
    <property type="match status" value="1"/>
</dbReference>
<feature type="region of interest" description="Disordered" evidence="3">
    <location>
        <begin position="157"/>
        <end position="178"/>
    </location>
</feature>
<dbReference type="InterPro" id="IPR050302">
    <property type="entry name" value="Rab_GAP_TBC_domain"/>
</dbReference>
<dbReference type="Pfam" id="PF11830">
    <property type="entry name" value="DUF3350"/>
    <property type="match status" value="1"/>
</dbReference>
<dbReference type="SUPFAM" id="SSF47923">
    <property type="entry name" value="Ypt/Rab-GAP domain of gyp1p"/>
    <property type="match status" value="1"/>
</dbReference>
<sequence length="813" mass="90738">AQIILEAEWVPLTSPHFMKRTLIGGLCVTVLVEVKVYSVCPSDVRMITVPINISSPYESQDSDASNLGKSPKVVELFNAMRDQSKDGSNIAPNNGRSLSSAAALTSLCADISPSSSHFFEVLYIGKIKVSHKKVPESFIDDALEKFRVHELEKGKNKGVVRQSSSHNITTEKKRPVVEDHSGEVEAADNLNMVSPTVLSPMVNNIKLGGSVEALSLNLQVQRSQPTTPSEVLPVRANSTAGTDAAWTKQQSLPLEPMRNRAASTGSAKELKKTESANNNDHNRTMLFQVGRTDLRLISPDRKQILLHKHLKDVASCIQGSKQQDHFGFICREVNVECYIGYVFKCQSESVADDVVPFHKLSSTSEAQRREKMPVLSCEHCPMVWYHKLCTEIIGLNDKRTQAAIFRRLELLPEEEQSVILTKFRGAETSSLREQNEFLMMLLRAHCEGKQVRHTHDTAENRSEFLNQYLGGSTIFMKAKRSLTSSFDQLLKRKGSRDDFGPIIKELSLPSNAALCKDVPTSGNASPTTRSSPAPSNTLEVPDSNISDSGATNLRPRSSTIDGDSNENTIVIIFLKVGHTSKTSPTQEVNQDMARQSGSWRQAIFNRVVTPNKNLTEQGMGSVTMKEPAVKRSKEELRALWKKAIYQQVLLIRMEKENARLRARQEEATVKRIKLEYDEIGSCMKEVTEVWDLLVSKESRKCLFEMLTGVPRSKRGDVWHFLAEQYCLKLGPIDSSKFPNYNVPYENLLRQLTSHQHAILIDLGRTFPNHTYFSSPLGPGQLALFNLLKAYSLLDPEVGYCQGLSFVAGVLLLH</sequence>
<feature type="compositionally biased region" description="Basic and acidic residues" evidence="3">
    <location>
        <begin position="169"/>
        <end position="178"/>
    </location>
</feature>
<feature type="region of interest" description="Disordered" evidence="3">
    <location>
        <begin position="517"/>
        <end position="561"/>
    </location>
</feature>
<keyword evidence="2" id="KW-0597">Phosphoprotein</keyword>
<feature type="non-terminal residue" evidence="5">
    <location>
        <position position="1"/>
    </location>
</feature>
<evidence type="ECO:0000256" key="2">
    <source>
        <dbReference type="ARBA" id="ARBA00022553"/>
    </source>
</evidence>
<name>A0AAD8A6P6_DIPPU</name>
<evidence type="ECO:0000256" key="1">
    <source>
        <dbReference type="ARBA" id="ARBA00022468"/>
    </source>
</evidence>
<dbReference type="Pfam" id="PF00566">
    <property type="entry name" value="RabGAP-TBC"/>
    <property type="match status" value="1"/>
</dbReference>
<dbReference type="FunFam" id="1.10.10.2750:FF:000002">
    <property type="entry name" value="TBC1 domain family member 4"/>
    <property type="match status" value="1"/>
</dbReference>
<dbReference type="FunFam" id="1.10.8.270:FF:000001">
    <property type="entry name" value="TBC1 domain family member 1"/>
    <property type="match status" value="1"/>
</dbReference>
<dbReference type="InterPro" id="IPR000195">
    <property type="entry name" value="Rab-GAP-TBC_dom"/>
</dbReference>
<dbReference type="PROSITE" id="PS50086">
    <property type="entry name" value="TBC_RABGAP"/>
    <property type="match status" value="1"/>
</dbReference>
<evidence type="ECO:0000313" key="6">
    <source>
        <dbReference type="Proteomes" id="UP001233999"/>
    </source>
</evidence>
<dbReference type="PANTHER" id="PTHR47219:SF16">
    <property type="entry name" value="GTPASE ACTIVATING PROTEIN"/>
    <property type="match status" value="1"/>
</dbReference>
<dbReference type="SMART" id="SM00462">
    <property type="entry name" value="PTB"/>
    <property type="match status" value="1"/>
</dbReference>
<dbReference type="PANTHER" id="PTHR47219">
    <property type="entry name" value="RAB GTPASE-ACTIVATING PROTEIN 1-LIKE"/>
    <property type="match status" value="1"/>
</dbReference>
<gene>
    <name evidence="5" type="ORF">L9F63_014996</name>
</gene>
<dbReference type="Proteomes" id="UP001233999">
    <property type="component" value="Unassembled WGS sequence"/>
</dbReference>
<organism evidence="5 6">
    <name type="scientific">Diploptera punctata</name>
    <name type="common">Pacific beetle cockroach</name>
    <dbReference type="NCBI Taxonomy" id="6984"/>
    <lineage>
        <taxon>Eukaryota</taxon>
        <taxon>Metazoa</taxon>
        <taxon>Ecdysozoa</taxon>
        <taxon>Arthropoda</taxon>
        <taxon>Hexapoda</taxon>
        <taxon>Insecta</taxon>
        <taxon>Pterygota</taxon>
        <taxon>Neoptera</taxon>
        <taxon>Polyneoptera</taxon>
        <taxon>Dictyoptera</taxon>
        <taxon>Blattodea</taxon>
        <taxon>Blaberoidea</taxon>
        <taxon>Blaberidae</taxon>
        <taxon>Diplopterinae</taxon>
        <taxon>Diploptera</taxon>
    </lineage>
</organism>
<keyword evidence="6" id="KW-1185">Reference proteome</keyword>
<feature type="domain" description="Rab-GAP TBC" evidence="4">
    <location>
        <begin position="708"/>
        <end position="813"/>
    </location>
</feature>
<dbReference type="EMBL" id="JASPKZ010003438">
    <property type="protein sequence ID" value="KAJ9593467.1"/>
    <property type="molecule type" value="Genomic_DNA"/>
</dbReference>
<dbReference type="Gene3D" id="2.30.29.30">
    <property type="entry name" value="Pleckstrin-homology domain (PH domain)/Phosphotyrosine-binding domain (PTB)"/>
    <property type="match status" value="1"/>
</dbReference>
<proteinExistence type="predicted"/>
<feature type="non-terminal residue" evidence="5">
    <location>
        <position position="813"/>
    </location>
</feature>
<dbReference type="GO" id="GO:0005096">
    <property type="term" value="F:GTPase activator activity"/>
    <property type="evidence" value="ECO:0007669"/>
    <property type="project" value="UniProtKB-KW"/>
</dbReference>
<feature type="region of interest" description="Disordered" evidence="3">
    <location>
        <begin position="238"/>
        <end position="280"/>
    </location>
</feature>
<reference evidence="5" key="2">
    <citation type="submission" date="2023-05" db="EMBL/GenBank/DDBJ databases">
        <authorList>
            <person name="Fouks B."/>
        </authorList>
    </citation>
    <scope>NUCLEOTIDE SEQUENCE</scope>
    <source>
        <strain evidence="5">Stay&amp;Tobe</strain>
        <tissue evidence="5">Testes</tissue>
    </source>
</reference>
<accession>A0AAD8A6P6</accession>
<dbReference type="InterPro" id="IPR021785">
    <property type="entry name" value="DUF3350"/>
</dbReference>
<feature type="compositionally biased region" description="Polar residues" evidence="3">
    <location>
        <begin position="543"/>
        <end position="561"/>
    </location>
</feature>
<dbReference type="Gene3D" id="1.10.10.2750">
    <property type="match status" value="1"/>
</dbReference>
<reference evidence="5" key="1">
    <citation type="journal article" date="2023" name="IScience">
        <title>Live-bearing cockroach genome reveals convergent evolutionary mechanisms linked to viviparity in insects and beyond.</title>
        <authorList>
            <person name="Fouks B."/>
            <person name="Harrison M.C."/>
            <person name="Mikhailova A.A."/>
            <person name="Marchal E."/>
            <person name="English S."/>
            <person name="Carruthers M."/>
            <person name="Jennings E.C."/>
            <person name="Chiamaka E.L."/>
            <person name="Frigard R.A."/>
            <person name="Pippel M."/>
            <person name="Attardo G.M."/>
            <person name="Benoit J.B."/>
            <person name="Bornberg-Bauer E."/>
            <person name="Tobe S.S."/>
        </authorList>
    </citation>
    <scope>NUCLEOTIDE SEQUENCE</scope>
    <source>
        <strain evidence="5">Stay&amp;Tobe</strain>
    </source>
</reference>
<dbReference type="CDD" id="cd01269">
    <property type="entry name" value="PTB_TBC1D1_like"/>
    <property type="match status" value="1"/>
</dbReference>
<keyword evidence="1" id="KW-0343">GTPase activation</keyword>
<dbReference type="AlphaFoldDB" id="A0AAD8A6P6"/>
<dbReference type="InterPro" id="IPR035969">
    <property type="entry name" value="Rab-GAP_TBC_sf"/>
</dbReference>
<feature type="compositionally biased region" description="Polar residues" evidence="3">
    <location>
        <begin position="238"/>
        <end position="252"/>
    </location>
</feature>
<evidence type="ECO:0000256" key="3">
    <source>
        <dbReference type="SAM" id="MobiDB-lite"/>
    </source>
</evidence>
<comment type="caution">
    <text evidence="5">The sequence shown here is derived from an EMBL/GenBank/DDBJ whole genome shotgun (WGS) entry which is preliminary data.</text>
</comment>
<feature type="compositionally biased region" description="Low complexity" evidence="3">
    <location>
        <begin position="523"/>
        <end position="537"/>
    </location>
</feature>
<dbReference type="InterPro" id="IPR006020">
    <property type="entry name" value="PTB/PI_dom"/>
</dbReference>
<evidence type="ECO:0000313" key="5">
    <source>
        <dbReference type="EMBL" id="KAJ9593467.1"/>
    </source>
</evidence>
<evidence type="ECO:0000259" key="4">
    <source>
        <dbReference type="PROSITE" id="PS50086"/>
    </source>
</evidence>
<dbReference type="Gene3D" id="1.10.8.270">
    <property type="entry name" value="putative rabgap domain of human tbc1 domain family member 14 like domains"/>
    <property type="match status" value="1"/>
</dbReference>
<dbReference type="InterPro" id="IPR011993">
    <property type="entry name" value="PH-like_dom_sf"/>
</dbReference>